<evidence type="ECO:0000256" key="1">
    <source>
        <dbReference type="SAM" id="SignalP"/>
    </source>
</evidence>
<proteinExistence type="predicted"/>
<dbReference type="OrthoDB" id="10516585at2759"/>
<feature type="signal peptide" evidence="1">
    <location>
        <begin position="1"/>
        <end position="18"/>
    </location>
</feature>
<evidence type="ECO:0008006" key="4">
    <source>
        <dbReference type="Google" id="ProtNLM"/>
    </source>
</evidence>
<keyword evidence="1" id="KW-0732">Signal</keyword>
<dbReference type="AlphaFoldDB" id="A0A4S4N2V7"/>
<name>A0A4S4N2V7_9APHY</name>
<dbReference type="Gene3D" id="2.60.120.430">
    <property type="entry name" value="Galactose-binding lectin"/>
    <property type="match status" value="1"/>
</dbReference>
<sequence length="156" mass="16747">MAFLRTLILAAVAAVATANTVIYSGQELLNGWQDASTYSVTNYTSGAISVASQPYGSFAVKNPAIPTLSSYAGIQLDIKGDLTYLYASLQTTHDNLNSNGLLIDVDALNANTFTTVLVNFTTLPLTEGPWNSISFQVADDPSYYQIDNIILLNVRA</sequence>
<dbReference type="Proteomes" id="UP000308730">
    <property type="component" value="Unassembled WGS sequence"/>
</dbReference>
<evidence type="ECO:0000313" key="3">
    <source>
        <dbReference type="Proteomes" id="UP000308730"/>
    </source>
</evidence>
<gene>
    <name evidence="2" type="ORF">EUX98_g940</name>
</gene>
<organism evidence="2 3">
    <name type="scientific">Antrodiella citrinella</name>
    <dbReference type="NCBI Taxonomy" id="2447956"/>
    <lineage>
        <taxon>Eukaryota</taxon>
        <taxon>Fungi</taxon>
        <taxon>Dikarya</taxon>
        <taxon>Basidiomycota</taxon>
        <taxon>Agaricomycotina</taxon>
        <taxon>Agaricomycetes</taxon>
        <taxon>Polyporales</taxon>
        <taxon>Steccherinaceae</taxon>
        <taxon>Antrodiella</taxon>
    </lineage>
</organism>
<reference evidence="2 3" key="1">
    <citation type="submission" date="2019-02" db="EMBL/GenBank/DDBJ databases">
        <title>Genome sequencing of the rare red list fungi Antrodiella citrinella (Flaviporus citrinellus).</title>
        <authorList>
            <person name="Buettner E."/>
            <person name="Kellner H."/>
        </authorList>
    </citation>
    <scope>NUCLEOTIDE SEQUENCE [LARGE SCALE GENOMIC DNA]</scope>
    <source>
        <strain evidence="2 3">DSM 108506</strain>
    </source>
</reference>
<evidence type="ECO:0000313" key="2">
    <source>
        <dbReference type="EMBL" id="THH33306.1"/>
    </source>
</evidence>
<dbReference type="EMBL" id="SGPM01000008">
    <property type="protein sequence ID" value="THH33306.1"/>
    <property type="molecule type" value="Genomic_DNA"/>
</dbReference>
<comment type="caution">
    <text evidence="2">The sequence shown here is derived from an EMBL/GenBank/DDBJ whole genome shotgun (WGS) entry which is preliminary data.</text>
</comment>
<keyword evidence="3" id="KW-1185">Reference proteome</keyword>
<feature type="chain" id="PRO_5020480022" description="CBM-cenC domain-containing protein" evidence="1">
    <location>
        <begin position="19"/>
        <end position="156"/>
    </location>
</feature>
<accession>A0A4S4N2V7</accession>
<protein>
    <recommendedName>
        <fullName evidence="4">CBM-cenC domain-containing protein</fullName>
    </recommendedName>
</protein>